<dbReference type="GO" id="GO:0007608">
    <property type="term" value="P:sensory perception of smell"/>
    <property type="evidence" value="ECO:0007669"/>
    <property type="project" value="UniProtKB-KW"/>
</dbReference>
<keyword evidence="12" id="KW-1185">Reference proteome</keyword>
<evidence type="ECO:0000256" key="10">
    <source>
        <dbReference type="SAM" id="Phobius"/>
    </source>
</evidence>
<keyword evidence="5" id="KW-0552">Olfaction</keyword>
<evidence type="ECO:0000256" key="6">
    <source>
        <dbReference type="ARBA" id="ARBA00022989"/>
    </source>
</evidence>
<evidence type="ECO:0000256" key="1">
    <source>
        <dbReference type="ARBA" id="ARBA00004651"/>
    </source>
</evidence>
<organism evidence="11 12">
    <name type="scientific">Hypothenemus hampei</name>
    <name type="common">Coffee berry borer</name>
    <dbReference type="NCBI Taxonomy" id="57062"/>
    <lineage>
        <taxon>Eukaryota</taxon>
        <taxon>Metazoa</taxon>
        <taxon>Ecdysozoa</taxon>
        <taxon>Arthropoda</taxon>
        <taxon>Hexapoda</taxon>
        <taxon>Insecta</taxon>
        <taxon>Pterygota</taxon>
        <taxon>Neoptera</taxon>
        <taxon>Endopterygota</taxon>
        <taxon>Coleoptera</taxon>
        <taxon>Polyphaga</taxon>
        <taxon>Cucujiformia</taxon>
        <taxon>Curculionidae</taxon>
        <taxon>Scolytinae</taxon>
        <taxon>Hypothenemus</taxon>
    </lineage>
</organism>
<evidence type="ECO:0000256" key="2">
    <source>
        <dbReference type="ARBA" id="ARBA00022475"/>
    </source>
</evidence>
<comment type="subcellular location">
    <subcellularLocation>
        <location evidence="1">Cell membrane</location>
        <topology evidence="1">Multi-pass membrane protein</topology>
    </subcellularLocation>
</comment>
<keyword evidence="9" id="KW-0807">Transducer</keyword>
<keyword evidence="2" id="KW-1003">Cell membrane</keyword>
<reference evidence="11 12" key="1">
    <citation type="submission" date="2024-05" db="EMBL/GenBank/DDBJ databases">
        <title>Genetic variation in Jamaican populations of the coffee berry borer (Hypothenemus hampei).</title>
        <authorList>
            <person name="Errbii M."/>
            <person name="Myrie A."/>
        </authorList>
    </citation>
    <scope>NUCLEOTIDE SEQUENCE [LARGE SCALE GENOMIC DNA]</scope>
    <source>
        <strain evidence="11">JA-Hopewell-2020-01-JO</strain>
        <tissue evidence="11">Whole body</tissue>
    </source>
</reference>
<evidence type="ECO:0000256" key="9">
    <source>
        <dbReference type="ARBA" id="ARBA00023224"/>
    </source>
</evidence>
<dbReference type="PANTHER" id="PTHR21137:SF3">
    <property type="entry name" value="ODORANT RECEPTOR 30A-RELATED"/>
    <property type="match status" value="1"/>
</dbReference>
<evidence type="ECO:0000256" key="4">
    <source>
        <dbReference type="ARBA" id="ARBA00022692"/>
    </source>
</evidence>
<comment type="caution">
    <text evidence="11">The sequence shown here is derived from an EMBL/GenBank/DDBJ whole genome shotgun (WGS) entry which is preliminary data.</text>
</comment>
<dbReference type="GO" id="GO:0005886">
    <property type="term" value="C:plasma membrane"/>
    <property type="evidence" value="ECO:0007669"/>
    <property type="project" value="UniProtKB-SubCell"/>
</dbReference>
<keyword evidence="4 10" id="KW-0812">Transmembrane</keyword>
<feature type="transmembrane region" description="Helical" evidence="10">
    <location>
        <begin position="38"/>
        <end position="61"/>
    </location>
</feature>
<feature type="transmembrane region" description="Helical" evidence="10">
    <location>
        <begin position="149"/>
        <end position="168"/>
    </location>
</feature>
<evidence type="ECO:0000256" key="7">
    <source>
        <dbReference type="ARBA" id="ARBA00023136"/>
    </source>
</evidence>
<dbReference type="GO" id="GO:0007165">
    <property type="term" value="P:signal transduction"/>
    <property type="evidence" value="ECO:0007669"/>
    <property type="project" value="UniProtKB-KW"/>
</dbReference>
<evidence type="ECO:0000256" key="5">
    <source>
        <dbReference type="ARBA" id="ARBA00022725"/>
    </source>
</evidence>
<dbReference type="InterPro" id="IPR004117">
    <property type="entry name" value="7tm6_olfct_rcpt"/>
</dbReference>
<dbReference type="Pfam" id="PF02949">
    <property type="entry name" value="7tm_6"/>
    <property type="match status" value="1"/>
</dbReference>
<evidence type="ECO:0000256" key="8">
    <source>
        <dbReference type="ARBA" id="ARBA00023170"/>
    </source>
</evidence>
<keyword evidence="7 10" id="KW-0472">Membrane</keyword>
<name>A0ABD1EC11_HYPHA</name>
<evidence type="ECO:0000256" key="3">
    <source>
        <dbReference type="ARBA" id="ARBA00022606"/>
    </source>
</evidence>
<gene>
    <name evidence="11" type="ORF">ABEB36_012658</name>
</gene>
<dbReference type="Proteomes" id="UP001566132">
    <property type="component" value="Unassembled WGS sequence"/>
</dbReference>
<protein>
    <submittedName>
        <fullName evidence="11">Uncharacterized protein</fullName>
    </submittedName>
</protein>
<keyword evidence="8" id="KW-0675">Receptor</keyword>
<sequence length="219" mass="25739">MLVFFGMPLLLVYNTGPTFWESDTPFMYELYLPFDRRNYYWFLIIVDSLMVWVTGIAYIACQTTFYGLFMYGALRFQILQLKIDKLCTYGGEDSLERLRSVIIEHHDIINFIDTLNEKISHAVMSTFMVNSIKLGSAVVANMDQNIEDLPFPMIFLTLLFAEVYFLGWTCNKIQDQSLRVAERIYAIQWYDKGKDFKVMVEMMMIDRGRLISKLDHLES</sequence>
<dbReference type="EMBL" id="JBDJPC010000009">
    <property type="protein sequence ID" value="KAL1492172.1"/>
    <property type="molecule type" value="Genomic_DNA"/>
</dbReference>
<evidence type="ECO:0000313" key="11">
    <source>
        <dbReference type="EMBL" id="KAL1492172.1"/>
    </source>
</evidence>
<evidence type="ECO:0000313" key="12">
    <source>
        <dbReference type="Proteomes" id="UP001566132"/>
    </source>
</evidence>
<keyword evidence="6 10" id="KW-1133">Transmembrane helix</keyword>
<proteinExistence type="predicted"/>
<dbReference type="AlphaFoldDB" id="A0ABD1EC11"/>
<accession>A0ABD1EC11</accession>
<dbReference type="PANTHER" id="PTHR21137">
    <property type="entry name" value="ODORANT RECEPTOR"/>
    <property type="match status" value="1"/>
</dbReference>
<keyword evidence="3" id="KW-0716">Sensory transduction</keyword>